<keyword evidence="3" id="KW-1185">Reference proteome</keyword>
<protein>
    <submittedName>
        <fullName evidence="2">Uncharacterized protein</fullName>
    </submittedName>
</protein>
<feature type="transmembrane region" description="Helical" evidence="1">
    <location>
        <begin position="30"/>
        <end position="54"/>
    </location>
</feature>
<evidence type="ECO:0000256" key="1">
    <source>
        <dbReference type="SAM" id="Phobius"/>
    </source>
</evidence>
<comment type="caution">
    <text evidence="2">The sequence shown here is derived from an EMBL/GenBank/DDBJ whole genome shotgun (WGS) entry which is preliminary data.</text>
</comment>
<gene>
    <name evidence="2" type="ORF">H4687_006379</name>
</gene>
<keyword evidence="1" id="KW-1133">Transmembrane helix</keyword>
<sequence length="212" mass="22741">MTDWAFSALLGALVGIVELLSRYKDDPARLLAIFSAYIYAALNALASVASFYAIRALNWDFGATEPGTAEMLQVLVSGIAGMAVLRSSVFNLRIGNSFVPIGPSVMLITLLAVADNGVGRARVQRRAPIAQEIMQGISFSDSANALVSYCVRLMQNLTPEDEADIRKGVEAIAKETVDDSDKAVMLGLFLLDYLGPDALKAAVKLVRSREIA</sequence>
<evidence type="ECO:0000313" key="2">
    <source>
        <dbReference type="EMBL" id="MBE1600250.1"/>
    </source>
</evidence>
<dbReference type="GeneID" id="86830899"/>
<feature type="transmembrane region" description="Helical" evidence="1">
    <location>
        <begin position="6"/>
        <end position="23"/>
    </location>
</feature>
<keyword evidence="1" id="KW-0812">Transmembrane</keyword>
<dbReference type="RefSeq" id="WP_046913262.1">
    <property type="nucleotide sequence ID" value="NZ_JADBGF010000001.1"/>
</dbReference>
<dbReference type="OrthoDB" id="7992681at2"/>
<feature type="transmembrane region" description="Helical" evidence="1">
    <location>
        <begin position="97"/>
        <end position="114"/>
    </location>
</feature>
<dbReference type="Proteomes" id="UP000629287">
    <property type="component" value="Unassembled WGS sequence"/>
</dbReference>
<evidence type="ECO:0000313" key="3">
    <source>
        <dbReference type="Proteomes" id="UP000629287"/>
    </source>
</evidence>
<proteinExistence type="predicted"/>
<name>A0A8I0P8J4_9ACTN</name>
<dbReference type="EMBL" id="JADBGF010000001">
    <property type="protein sequence ID" value="MBE1600250.1"/>
    <property type="molecule type" value="Genomic_DNA"/>
</dbReference>
<dbReference type="AlphaFoldDB" id="A0A8I0P8J4"/>
<reference evidence="2 3" key="1">
    <citation type="submission" date="2020-10" db="EMBL/GenBank/DDBJ databases">
        <title>Sequencing the genomes of 1000 actinobacteria strains.</title>
        <authorList>
            <person name="Klenk H.-P."/>
        </authorList>
    </citation>
    <scope>NUCLEOTIDE SEQUENCE [LARGE SCALE GENOMIC DNA]</scope>
    <source>
        <strain evidence="2 3">DSM 41803</strain>
    </source>
</reference>
<accession>A0A8I0P8J4</accession>
<keyword evidence="1" id="KW-0472">Membrane</keyword>
<feature type="transmembrane region" description="Helical" evidence="1">
    <location>
        <begin position="66"/>
        <end position="85"/>
    </location>
</feature>
<organism evidence="2 3">
    <name type="scientific">Streptomyces stelliscabiei</name>
    <dbReference type="NCBI Taxonomy" id="146820"/>
    <lineage>
        <taxon>Bacteria</taxon>
        <taxon>Bacillati</taxon>
        <taxon>Actinomycetota</taxon>
        <taxon>Actinomycetes</taxon>
        <taxon>Kitasatosporales</taxon>
        <taxon>Streptomycetaceae</taxon>
        <taxon>Streptomyces</taxon>
    </lineage>
</organism>